<comment type="caution">
    <text evidence="2">The sequence shown here is derived from an EMBL/GenBank/DDBJ whole genome shotgun (WGS) entry which is preliminary data.</text>
</comment>
<feature type="region of interest" description="Disordered" evidence="1">
    <location>
        <begin position="1"/>
        <end position="26"/>
    </location>
</feature>
<evidence type="ECO:0000313" key="2">
    <source>
        <dbReference type="EMBL" id="MEJ2887618.1"/>
    </source>
</evidence>
<feature type="compositionally biased region" description="Low complexity" evidence="1">
    <location>
        <begin position="182"/>
        <end position="201"/>
    </location>
</feature>
<accession>A0ABU8N7F6</accession>
<dbReference type="RefSeq" id="WP_337714070.1">
    <property type="nucleotide sequence ID" value="NZ_JBBEGL010000003.1"/>
</dbReference>
<dbReference type="EMBL" id="JBBEGL010000003">
    <property type="protein sequence ID" value="MEJ2887618.1"/>
    <property type="molecule type" value="Genomic_DNA"/>
</dbReference>
<dbReference type="InterPro" id="IPR034660">
    <property type="entry name" value="DinB/YfiT-like"/>
</dbReference>
<organism evidence="2 3">
    <name type="scientific">Actinomycetospora aeridis</name>
    <dbReference type="NCBI Taxonomy" id="3129231"/>
    <lineage>
        <taxon>Bacteria</taxon>
        <taxon>Bacillati</taxon>
        <taxon>Actinomycetota</taxon>
        <taxon>Actinomycetes</taxon>
        <taxon>Pseudonocardiales</taxon>
        <taxon>Pseudonocardiaceae</taxon>
        <taxon>Actinomycetospora</taxon>
    </lineage>
</organism>
<name>A0ABU8N7F6_9PSEU</name>
<dbReference type="SUPFAM" id="SSF109854">
    <property type="entry name" value="DinB/YfiT-like putative metalloenzymes"/>
    <property type="match status" value="1"/>
</dbReference>
<dbReference type="InterPro" id="IPR007061">
    <property type="entry name" value="MST-like"/>
</dbReference>
<gene>
    <name evidence="2" type="ORF">WCD41_14255</name>
</gene>
<feature type="region of interest" description="Disordered" evidence="1">
    <location>
        <begin position="180"/>
        <end position="211"/>
    </location>
</feature>
<dbReference type="Gene3D" id="1.20.120.450">
    <property type="entry name" value="dinb family like domain"/>
    <property type="match status" value="1"/>
</dbReference>
<protein>
    <submittedName>
        <fullName evidence="2">DUF664 domain-containing protein</fullName>
    </submittedName>
</protein>
<dbReference type="Proteomes" id="UP001370100">
    <property type="component" value="Unassembled WGS sequence"/>
</dbReference>
<reference evidence="2 3" key="1">
    <citation type="submission" date="2024-03" db="EMBL/GenBank/DDBJ databases">
        <title>Actinomycetospora sp. OC33-EN06, a novel actinomycete isolated from wild orchid (Aerides multiflora).</title>
        <authorList>
            <person name="Suriyachadkun C."/>
        </authorList>
    </citation>
    <scope>NUCLEOTIDE SEQUENCE [LARGE SCALE GENOMIC DNA]</scope>
    <source>
        <strain evidence="2 3">OC33-EN06</strain>
    </source>
</reference>
<proteinExistence type="predicted"/>
<keyword evidence="3" id="KW-1185">Reference proteome</keyword>
<evidence type="ECO:0000256" key="1">
    <source>
        <dbReference type="SAM" id="MobiDB-lite"/>
    </source>
</evidence>
<sequence>MSETTPGEPVLFQAPLQRRPSPPEVADEREALEGWLDYFRALVVTALDGLDHETLRRRVPADGPSLLAIVKHLSELERTWLVERWGARGGRHVPSYVDEDEPGYRLADVETPEDVVGSYLEVCEKGRDALAGAESLDDAVRDDRRGHIELRWILLHLVTETARYAGQAQVLRGAALAQAGDPVGETVPSTTSSVTTTQPVEPVDPEDASPT</sequence>
<evidence type="ECO:0000313" key="3">
    <source>
        <dbReference type="Proteomes" id="UP001370100"/>
    </source>
</evidence>
<dbReference type="Pfam" id="PF04978">
    <property type="entry name" value="MST"/>
    <property type="match status" value="1"/>
</dbReference>